<evidence type="ECO:0008006" key="4">
    <source>
        <dbReference type="Google" id="ProtNLM"/>
    </source>
</evidence>
<evidence type="ECO:0000256" key="1">
    <source>
        <dbReference type="SAM" id="SignalP"/>
    </source>
</evidence>
<organism evidence="2 3">
    <name type="scientific">Mycolicibacterium hodleri</name>
    <dbReference type="NCBI Taxonomy" id="49897"/>
    <lineage>
        <taxon>Bacteria</taxon>
        <taxon>Bacillati</taxon>
        <taxon>Actinomycetota</taxon>
        <taxon>Actinomycetes</taxon>
        <taxon>Mycobacteriales</taxon>
        <taxon>Mycobacteriaceae</taxon>
        <taxon>Mycolicibacterium</taxon>
    </lineage>
</organism>
<feature type="chain" id="PRO_5021784266" description="Trypsin" evidence="1">
    <location>
        <begin position="29"/>
        <end position="231"/>
    </location>
</feature>
<comment type="caution">
    <text evidence="2">The sequence shown here is derived from an EMBL/GenBank/DDBJ whole genome shotgun (WGS) entry which is preliminary data.</text>
</comment>
<protein>
    <recommendedName>
        <fullName evidence="4">Trypsin</fullName>
    </recommendedName>
</protein>
<gene>
    <name evidence="2" type="ORF">D8S82_26315</name>
</gene>
<evidence type="ECO:0000313" key="3">
    <source>
        <dbReference type="Proteomes" id="UP000315759"/>
    </source>
</evidence>
<accession>A0A544VUC8</accession>
<dbReference type="Gene3D" id="2.40.10.10">
    <property type="entry name" value="Trypsin-like serine proteases"/>
    <property type="match status" value="2"/>
</dbReference>
<dbReference type="AlphaFoldDB" id="A0A544VUC8"/>
<sequence>MRRRCVRAAVVAAVFAASLLSPAGPAGAAPGVLVYPGMEIRQDTNRCTLGFVDVATRTAYTAGHCRGTGAVTDKDGNVFGRQTTFRDDTPNGAVVATDHMISDWEAIALAPDVQVNDILPGGRTLAFDPAVVPRKGQPVCHFGVVTGESCGTVEAVNNGWFTMANGVVSQRGDSGGPVYVLTDDGRAVIVGMFNSTWGQYPAAVSWDVTDRQIREGVFSPAADTVPVPPPA</sequence>
<evidence type="ECO:0000313" key="2">
    <source>
        <dbReference type="EMBL" id="TQR83595.1"/>
    </source>
</evidence>
<proteinExistence type="predicted"/>
<dbReference type="SUPFAM" id="SSF50494">
    <property type="entry name" value="Trypsin-like serine proteases"/>
    <property type="match status" value="1"/>
</dbReference>
<keyword evidence="3" id="KW-1185">Reference proteome</keyword>
<name>A0A544VUC8_9MYCO</name>
<feature type="signal peptide" evidence="1">
    <location>
        <begin position="1"/>
        <end position="28"/>
    </location>
</feature>
<reference evidence="2 3" key="1">
    <citation type="submission" date="2018-10" db="EMBL/GenBank/DDBJ databases">
        <title>Draft genome of Mycobacterium hodleri strain B.</title>
        <authorList>
            <person name="Amande T.J."/>
            <person name="Mcgenity T.J."/>
        </authorList>
    </citation>
    <scope>NUCLEOTIDE SEQUENCE [LARGE SCALE GENOMIC DNA]</scope>
    <source>
        <strain evidence="2 3">B</strain>
    </source>
</reference>
<dbReference type="EMBL" id="VIFX01000042">
    <property type="protein sequence ID" value="TQR83595.1"/>
    <property type="molecule type" value="Genomic_DNA"/>
</dbReference>
<dbReference type="InterPro" id="IPR009003">
    <property type="entry name" value="Peptidase_S1_PA"/>
</dbReference>
<keyword evidence="1" id="KW-0732">Signal</keyword>
<dbReference type="Proteomes" id="UP000315759">
    <property type="component" value="Unassembled WGS sequence"/>
</dbReference>
<dbReference type="InterPro" id="IPR043504">
    <property type="entry name" value="Peptidase_S1_PA_chymotrypsin"/>
</dbReference>